<dbReference type="eggNOG" id="COG2984">
    <property type="taxonomic scope" value="Bacteria"/>
</dbReference>
<evidence type="ECO:0000313" key="2">
    <source>
        <dbReference type="EMBL" id="AFQ42806.1"/>
    </source>
</evidence>
<dbReference type="InterPro" id="IPR007487">
    <property type="entry name" value="ABC_transpt-TYRBP-like"/>
</dbReference>
<dbReference type="Gene3D" id="3.40.50.2300">
    <property type="match status" value="2"/>
</dbReference>
<dbReference type="SUPFAM" id="SSF53822">
    <property type="entry name" value="Periplasmic binding protein-like I"/>
    <property type="match status" value="1"/>
</dbReference>
<dbReference type="Pfam" id="PF04392">
    <property type="entry name" value="ABC_sub_bind"/>
    <property type="match status" value="1"/>
</dbReference>
<feature type="signal peptide" evidence="1">
    <location>
        <begin position="1"/>
        <end position="25"/>
    </location>
</feature>
<dbReference type="PROSITE" id="PS51257">
    <property type="entry name" value="PROKAR_LIPOPROTEIN"/>
    <property type="match status" value="1"/>
</dbReference>
<name>J7IVU4_DESMD</name>
<dbReference type="InterPro" id="IPR028082">
    <property type="entry name" value="Peripla_BP_I"/>
</dbReference>
<accession>J7IVU4</accession>
<reference evidence="2 3" key="1">
    <citation type="journal article" date="2012" name="J. Bacteriol.">
        <title>Complete genome sequences of Desulfosporosinus orientis DSM765T, Desulfosporosinus youngiae DSM17734T, Desulfosporosinus meridiei DSM13257T, and Desulfosporosinus acidiphilus DSM22704T.</title>
        <authorList>
            <person name="Pester M."/>
            <person name="Brambilla E."/>
            <person name="Alazard D."/>
            <person name="Rattei T."/>
            <person name="Weinmaier T."/>
            <person name="Han J."/>
            <person name="Lucas S."/>
            <person name="Lapidus A."/>
            <person name="Cheng J.F."/>
            <person name="Goodwin L."/>
            <person name="Pitluck S."/>
            <person name="Peters L."/>
            <person name="Ovchinnikova G."/>
            <person name="Teshima H."/>
            <person name="Detter J.C."/>
            <person name="Han C.S."/>
            <person name="Tapia R."/>
            <person name="Land M.L."/>
            <person name="Hauser L."/>
            <person name="Kyrpides N.C."/>
            <person name="Ivanova N.N."/>
            <person name="Pagani I."/>
            <person name="Huntmann M."/>
            <person name="Wei C.L."/>
            <person name="Davenport K.W."/>
            <person name="Daligault H."/>
            <person name="Chain P.S."/>
            <person name="Chen A."/>
            <person name="Mavromatis K."/>
            <person name="Markowitz V."/>
            <person name="Szeto E."/>
            <person name="Mikhailova N."/>
            <person name="Pati A."/>
            <person name="Wagner M."/>
            <person name="Woyke T."/>
            <person name="Ollivier B."/>
            <person name="Klenk H.P."/>
            <person name="Spring S."/>
            <person name="Loy A."/>
        </authorList>
    </citation>
    <scope>NUCLEOTIDE SEQUENCE [LARGE SCALE GENOMIC DNA]</scope>
    <source>
        <strain evidence="3">ATCC BAA-275 / DSM 13257 / NCIMB 13706 / S10</strain>
    </source>
</reference>
<evidence type="ECO:0000313" key="3">
    <source>
        <dbReference type="Proteomes" id="UP000005262"/>
    </source>
</evidence>
<evidence type="ECO:0000256" key="1">
    <source>
        <dbReference type="SAM" id="SignalP"/>
    </source>
</evidence>
<dbReference type="HOGENOM" id="CLU_058196_1_0_9"/>
<keyword evidence="3" id="KW-1185">Reference proteome</keyword>
<dbReference type="Proteomes" id="UP000005262">
    <property type="component" value="Chromosome"/>
</dbReference>
<reference evidence="3" key="2">
    <citation type="submission" date="2012-08" db="EMBL/GenBank/DDBJ databases">
        <title>Finished genome of Desulfosporosinus meridiei DSM 13257.</title>
        <authorList>
            <person name="Huntemann M."/>
            <person name="Wei C.-L."/>
            <person name="Han J."/>
            <person name="Detter J.C."/>
            <person name="Han C."/>
            <person name="Davenport K."/>
            <person name="Daligault H."/>
            <person name="Erkkila T."/>
            <person name="Gu W."/>
            <person name="Munk A.C.C."/>
            <person name="Teshima H."/>
            <person name="Xu Y."/>
            <person name="Chain P."/>
            <person name="Tapia R."/>
            <person name="Chen A."/>
            <person name="Krypides N."/>
            <person name="Mavromatis K."/>
            <person name="Markowitz V."/>
            <person name="Szeto E."/>
            <person name="Ivanova N."/>
            <person name="Mikhailova N."/>
            <person name="Ovchinnikova G."/>
            <person name="Pagani I."/>
            <person name="Pati A."/>
            <person name="Goodwin L."/>
            <person name="Peters L."/>
            <person name="Pitluck S."/>
            <person name="Woyke T."/>
            <person name="Pester M."/>
            <person name="Spring S."/>
            <person name="Ollivier B."/>
            <person name="Rattei T."/>
            <person name="Klenk H.-P."/>
            <person name="Wagner M."/>
            <person name="Loy A."/>
        </authorList>
    </citation>
    <scope>NUCLEOTIDE SEQUENCE [LARGE SCALE GENOMIC DNA]</scope>
    <source>
        <strain evidence="3">ATCC BAA-275 / DSM 13257 / NCIMB 13706 / S10</strain>
    </source>
</reference>
<dbReference type="EMBL" id="CP003629">
    <property type="protein sequence ID" value="AFQ42806.1"/>
    <property type="molecule type" value="Genomic_DNA"/>
</dbReference>
<protein>
    <submittedName>
        <fullName evidence="2">ABC-type uncharacterized transport system, periplasmic component</fullName>
    </submittedName>
</protein>
<dbReference type="RefSeq" id="WP_014901726.1">
    <property type="nucleotide sequence ID" value="NC_018515.1"/>
</dbReference>
<sequence>MKKPLAVVISAFMTLALVLSLTACAPSKTENTGSTDTKKKIGIIQIVEHPSLNTIRDSLIEELKAQGYKDGESITIDYQNAQGDQTNLKTISQKFVSNKYDLIVAIATPSAQAVVSETKDIPILFSACTDPLGSGLVTNMEQPGGNVTGTSDAVSAEKIMELSKRITPDFKTIGALYNSSETNSVSVVNELKEYAKKNNMTVIDATVTNSSEVQQAVTSLVDKVDVLFSPIDNTVASAMPLVTQIANKAKKPVYVGADSMVKDGGLATYGINYQVLGKETGAMAVEILKGKKAGDIPVKTMKDMDIYLNNSTAKAIGINLPEDVLKSAAQVFEN</sequence>
<feature type="chain" id="PRO_5003793831" evidence="1">
    <location>
        <begin position="26"/>
        <end position="334"/>
    </location>
</feature>
<proteinExistence type="predicted"/>
<dbReference type="PANTHER" id="PTHR35271">
    <property type="entry name" value="ABC TRANSPORTER, SUBSTRATE-BINDING LIPOPROTEIN-RELATED"/>
    <property type="match status" value="1"/>
</dbReference>
<dbReference type="OrthoDB" id="9776955at2"/>
<dbReference type="PANTHER" id="PTHR35271:SF1">
    <property type="entry name" value="ABC TRANSPORTER, SUBSTRATE-BINDING LIPOPROTEIN"/>
    <property type="match status" value="1"/>
</dbReference>
<gene>
    <name evidence="2" type="ordered locus">Desmer_0774</name>
</gene>
<keyword evidence="1" id="KW-0732">Signal</keyword>
<dbReference type="CDD" id="cd06325">
    <property type="entry name" value="PBP1_ABC_unchar_transporter"/>
    <property type="match status" value="1"/>
</dbReference>
<dbReference type="KEGG" id="dmi:Desmer_0774"/>
<dbReference type="AlphaFoldDB" id="J7IVU4"/>
<dbReference type="STRING" id="768704.Desmer_0774"/>
<organism evidence="2 3">
    <name type="scientific">Desulfosporosinus meridiei (strain ATCC BAA-275 / DSM 13257 / KCTC 12902 / NCIMB 13706 / S10)</name>
    <dbReference type="NCBI Taxonomy" id="768704"/>
    <lineage>
        <taxon>Bacteria</taxon>
        <taxon>Bacillati</taxon>
        <taxon>Bacillota</taxon>
        <taxon>Clostridia</taxon>
        <taxon>Eubacteriales</taxon>
        <taxon>Desulfitobacteriaceae</taxon>
        <taxon>Desulfosporosinus</taxon>
    </lineage>
</organism>